<dbReference type="InParanoid" id="A0A0D0E884"/>
<organism evidence="1 2">
    <name type="scientific">Paxillus rubicundulus Ve08.2h10</name>
    <dbReference type="NCBI Taxonomy" id="930991"/>
    <lineage>
        <taxon>Eukaryota</taxon>
        <taxon>Fungi</taxon>
        <taxon>Dikarya</taxon>
        <taxon>Basidiomycota</taxon>
        <taxon>Agaricomycotina</taxon>
        <taxon>Agaricomycetes</taxon>
        <taxon>Agaricomycetidae</taxon>
        <taxon>Boletales</taxon>
        <taxon>Paxilineae</taxon>
        <taxon>Paxillaceae</taxon>
        <taxon>Paxillus</taxon>
    </lineage>
</organism>
<protein>
    <submittedName>
        <fullName evidence="1">Unplaced genomic scaffold scaffold_267, whole genome shotgun sequence</fullName>
    </submittedName>
</protein>
<sequence>MHLVFITLGNIQSDVRMQATSHAWRCVAFVPTPTFDIHPDFQTLLSSCLFHQCMDMVFDSLKKAALHGVAMTDPFGHIHNCFTPLVTYIADLPEQQLIACVSKNVYPVTTATLYQFGDQNPHPPHTGKDMLKQIEDLCRVVNPWDIVNFQKKAKLLKLHGVHLPFGQNWKFEDPIYFLNGKILHTFHKFFFDHALAWCKEASGKHILDTQYKTQHKCVGIRHFTSGVCHIKQMTGREHQDI</sequence>
<dbReference type="EMBL" id="KN825089">
    <property type="protein sequence ID" value="KIK94715.1"/>
    <property type="molecule type" value="Genomic_DNA"/>
</dbReference>
<dbReference type="Pfam" id="PF18759">
    <property type="entry name" value="Plavaka"/>
    <property type="match status" value="1"/>
</dbReference>
<dbReference type="AlphaFoldDB" id="A0A0D0E884"/>
<name>A0A0D0E884_9AGAM</name>
<evidence type="ECO:0000313" key="1">
    <source>
        <dbReference type="EMBL" id="KIK94715.1"/>
    </source>
</evidence>
<reference evidence="1 2" key="1">
    <citation type="submission" date="2014-04" db="EMBL/GenBank/DDBJ databases">
        <authorList>
            <consortium name="DOE Joint Genome Institute"/>
            <person name="Kuo A."/>
            <person name="Kohler A."/>
            <person name="Jargeat P."/>
            <person name="Nagy L.G."/>
            <person name="Floudas D."/>
            <person name="Copeland A."/>
            <person name="Barry K.W."/>
            <person name="Cichocki N."/>
            <person name="Veneault-Fourrey C."/>
            <person name="LaButti K."/>
            <person name="Lindquist E.A."/>
            <person name="Lipzen A."/>
            <person name="Lundell T."/>
            <person name="Morin E."/>
            <person name="Murat C."/>
            <person name="Sun H."/>
            <person name="Tunlid A."/>
            <person name="Henrissat B."/>
            <person name="Grigoriev I.V."/>
            <person name="Hibbett D.S."/>
            <person name="Martin F."/>
            <person name="Nordberg H.P."/>
            <person name="Cantor M.N."/>
            <person name="Hua S.X."/>
        </authorList>
    </citation>
    <scope>NUCLEOTIDE SEQUENCE [LARGE SCALE GENOMIC DNA]</scope>
    <source>
        <strain evidence="1 2">Ve08.2h10</strain>
    </source>
</reference>
<dbReference type="Proteomes" id="UP000054538">
    <property type="component" value="Unassembled WGS sequence"/>
</dbReference>
<dbReference type="InterPro" id="IPR041078">
    <property type="entry name" value="Plavaka"/>
</dbReference>
<dbReference type="HOGENOM" id="CLU_006344_12_1_1"/>
<accession>A0A0D0E884</accession>
<dbReference type="OrthoDB" id="3232986at2759"/>
<reference evidence="2" key="2">
    <citation type="submission" date="2015-01" db="EMBL/GenBank/DDBJ databases">
        <title>Evolutionary Origins and Diversification of the Mycorrhizal Mutualists.</title>
        <authorList>
            <consortium name="DOE Joint Genome Institute"/>
            <consortium name="Mycorrhizal Genomics Consortium"/>
            <person name="Kohler A."/>
            <person name="Kuo A."/>
            <person name="Nagy L.G."/>
            <person name="Floudas D."/>
            <person name="Copeland A."/>
            <person name="Barry K.W."/>
            <person name="Cichocki N."/>
            <person name="Veneault-Fourrey C."/>
            <person name="LaButti K."/>
            <person name="Lindquist E.A."/>
            <person name="Lipzen A."/>
            <person name="Lundell T."/>
            <person name="Morin E."/>
            <person name="Murat C."/>
            <person name="Riley R."/>
            <person name="Ohm R."/>
            <person name="Sun H."/>
            <person name="Tunlid A."/>
            <person name="Henrissat B."/>
            <person name="Grigoriev I.V."/>
            <person name="Hibbett D.S."/>
            <person name="Martin F."/>
        </authorList>
    </citation>
    <scope>NUCLEOTIDE SEQUENCE [LARGE SCALE GENOMIC DNA]</scope>
    <source>
        <strain evidence="2">Ve08.2h10</strain>
    </source>
</reference>
<evidence type="ECO:0000313" key="2">
    <source>
        <dbReference type="Proteomes" id="UP000054538"/>
    </source>
</evidence>
<gene>
    <name evidence="1" type="ORF">PAXRUDRAFT_11883</name>
</gene>
<keyword evidence="2" id="KW-1185">Reference proteome</keyword>
<proteinExistence type="predicted"/>